<dbReference type="EMBL" id="JBDFQZ010000012">
    <property type="protein sequence ID" value="KAK9672053.1"/>
    <property type="molecule type" value="Genomic_DNA"/>
</dbReference>
<gene>
    <name evidence="1" type="ORF">RND81_12G073000</name>
</gene>
<accession>A0AAW1H7N0</accession>
<dbReference type="SUPFAM" id="SSF56219">
    <property type="entry name" value="DNase I-like"/>
    <property type="match status" value="1"/>
</dbReference>
<proteinExistence type="predicted"/>
<reference evidence="1" key="1">
    <citation type="submission" date="2024-03" db="EMBL/GenBank/DDBJ databases">
        <title>WGS assembly of Saponaria officinalis var. Norfolk2.</title>
        <authorList>
            <person name="Jenkins J."/>
            <person name="Shu S."/>
            <person name="Grimwood J."/>
            <person name="Barry K."/>
            <person name="Goodstein D."/>
            <person name="Schmutz J."/>
            <person name="Leebens-Mack J."/>
            <person name="Osbourn A."/>
        </authorList>
    </citation>
    <scope>NUCLEOTIDE SEQUENCE [LARGE SCALE GENOMIC DNA]</scope>
    <source>
        <strain evidence="1">JIC</strain>
    </source>
</reference>
<dbReference type="AlphaFoldDB" id="A0AAW1H7N0"/>
<dbReference type="InterPro" id="IPR036691">
    <property type="entry name" value="Endo/exonu/phosph_ase_sf"/>
</dbReference>
<evidence type="ECO:0000313" key="2">
    <source>
        <dbReference type="Proteomes" id="UP001443914"/>
    </source>
</evidence>
<dbReference type="PANTHER" id="PTHR33710:SF86">
    <property type="entry name" value="VIRAL MOVEMENT PROTEIN"/>
    <property type="match status" value="1"/>
</dbReference>
<name>A0AAW1H7N0_SAPOF</name>
<sequence length="107" mass="12706">MNDFRLAIDDCGLMDLGHDGDPFTWQRGRSTENLIRERLDRFMATMTWCNIYHDWCVVHFPRTNSDHSLIVLDTDGISSRIQFKPRRCSFKFEPMWVTNPECEIIVH</sequence>
<organism evidence="1 2">
    <name type="scientific">Saponaria officinalis</name>
    <name type="common">Common soapwort</name>
    <name type="synonym">Lychnis saponaria</name>
    <dbReference type="NCBI Taxonomy" id="3572"/>
    <lineage>
        <taxon>Eukaryota</taxon>
        <taxon>Viridiplantae</taxon>
        <taxon>Streptophyta</taxon>
        <taxon>Embryophyta</taxon>
        <taxon>Tracheophyta</taxon>
        <taxon>Spermatophyta</taxon>
        <taxon>Magnoliopsida</taxon>
        <taxon>eudicotyledons</taxon>
        <taxon>Gunneridae</taxon>
        <taxon>Pentapetalae</taxon>
        <taxon>Caryophyllales</taxon>
        <taxon>Caryophyllaceae</taxon>
        <taxon>Caryophylleae</taxon>
        <taxon>Saponaria</taxon>
    </lineage>
</organism>
<comment type="caution">
    <text evidence="1">The sequence shown here is derived from an EMBL/GenBank/DDBJ whole genome shotgun (WGS) entry which is preliminary data.</text>
</comment>
<dbReference type="Proteomes" id="UP001443914">
    <property type="component" value="Unassembled WGS sequence"/>
</dbReference>
<dbReference type="Gene3D" id="3.60.10.10">
    <property type="entry name" value="Endonuclease/exonuclease/phosphatase"/>
    <property type="match status" value="1"/>
</dbReference>
<evidence type="ECO:0000313" key="1">
    <source>
        <dbReference type="EMBL" id="KAK9672053.1"/>
    </source>
</evidence>
<dbReference type="PANTHER" id="PTHR33710">
    <property type="entry name" value="BNAC02G09200D PROTEIN"/>
    <property type="match status" value="1"/>
</dbReference>
<keyword evidence="2" id="KW-1185">Reference proteome</keyword>
<evidence type="ECO:0008006" key="3">
    <source>
        <dbReference type="Google" id="ProtNLM"/>
    </source>
</evidence>
<protein>
    <recommendedName>
        <fullName evidence="3">Reverse transcriptase</fullName>
    </recommendedName>
</protein>